<dbReference type="InterPro" id="IPR003663">
    <property type="entry name" value="Sugar/inositol_transpt"/>
</dbReference>
<reference evidence="10" key="1">
    <citation type="submission" date="2013-03" db="EMBL/GenBank/DDBJ databases">
        <title>The Genome Sequence of Anopheles christyi ACHKN1017.</title>
        <authorList>
            <consortium name="The Broad Institute Genomics Platform"/>
            <person name="Neafsey D.E."/>
            <person name="Besansky N."/>
            <person name="Walker B."/>
            <person name="Young S.K."/>
            <person name="Zeng Q."/>
            <person name="Gargeya S."/>
            <person name="Fitzgerald M."/>
            <person name="Haas B."/>
            <person name="Abouelleil A."/>
            <person name="Allen A.W."/>
            <person name="Alvarado L."/>
            <person name="Arachchi H.M."/>
            <person name="Berlin A.M."/>
            <person name="Chapman S.B."/>
            <person name="Gainer-Dewar J."/>
            <person name="Goldberg J."/>
            <person name="Griggs A."/>
            <person name="Gujja S."/>
            <person name="Hansen M."/>
            <person name="Howarth C."/>
            <person name="Imamovic A."/>
            <person name="Ireland A."/>
            <person name="Larimer J."/>
            <person name="McCowan C."/>
            <person name="Murphy C."/>
            <person name="Pearson M."/>
            <person name="Poon T.W."/>
            <person name="Priest M."/>
            <person name="Roberts A."/>
            <person name="Saif S."/>
            <person name="Shea T."/>
            <person name="Sisk P."/>
            <person name="Sykes S."/>
            <person name="Wortman J."/>
            <person name="Nusbaum C."/>
            <person name="Birren B."/>
        </authorList>
    </citation>
    <scope>NUCLEOTIDE SEQUENCE [LARGE SCALE GENOMIC DNA]</scope>
    <source>
        <strain evidence="10">ACHKN1017</strain>
    </source>
</reference>
<evidence type="ECO:0000313" key="9">
    <source>
        <dbReference type="EnsemblMetazoa" id="ACHR008665-PA"/>
    </source>
</evidence>
<dbReference type="InterPro" id="IPR050549">
    <property type="entry name" value="MFS_Trehalose_Transporter"/>
</dbReference>
<feature type="transmembrane region" description="Helical" evidence="7">
    <location>
        <begin position="350"/>
        <end position="371"/>
    </location>
</feature>
<feature type="transmembrane region" description="Helical" evidence="7">
    <location>
        <begin position="66"/>
        <end position="89"/>
    </location>
</feature>
<keyword evidence="4 7" id="KW-0472">Membrane</keyword>
<evidence type="ECO:0000256" key="5">
    <source>
        <dbReference type="ARBA" id="ARBA00023180"/>
    </source>
</evidence>
<dbReference type="GO" id="GO:0022857">
    <property type="term" value="F:transmembrane transporter activity"/>
    <property type="evidence" value="ECO:0007669"/>
    <property type="project" value="InterPro"/>
</dbReference>
<keyword evidence="5" id="KW-0325">Glycoprotein</keyword>
<feature type="domain" description="Major facilitator superfamily (MFS) profile" evidence="8">
    <location>
        <begin position="64"/>
        <end position="503"/>
    </location>
</feature>
<dbReference type="Gene3D" id="1.20.1250.20">
    <property type="entry name" value="MFS general substrate transporter like domains"/>
    <property type="match status" value="1"/>
</dbReference>
<dbReference type="FunFam" id="1.20.1250.20:FF:000249">
    <property type="entry name" value="facilitated trehalose transporter Tret1"/>
    <property type="match status" value="1"/>
</dbReference>
<evidence type="ECO:0000313" key="10">
    <source>
        <dbReference type="Proteomes" id="UP000075881"/>
    </source>
</evidence>
<keyword evidence="3 7" id="KW-1133">Transmembrane helix</keyword>
<evidence type="ECO:0000256" key="7">
    <source>
        <dbReference type="SAM" id="Phobius"/>
    </source>
</evidence>
<feature type="transmembrane region" description="Helical" evidence="7">
    <location>
        <begin position="162"/>
        <end position="182"/>
    </location>
</feature>
<evidence type="ECO:0000256" key="4">
    <source>
        <dbReference type="ARBA" id="ARBA00023136"/>
    </source>
</evidence>
<dbReference type="InterPro" id="IPR020846">
    <property type="entry name" value="MFS_dom"/>
</dbReference>
<feature type="transmembrane region" description="Helical" evidence="7">
    <location>
        <begin position="378"/>
        <end position="400"/>
    </location>
</feature>
<feature type="transmembrane region" description="Helical" evidence="7">
    <location>
        <begin position="194"/>
        <end position="213"/>
    </location>
</feature>
<dbReference type="Proteomes" id="UP000075881">
    <property type="component" value="Unassembled WGS sequence"/>
</dbReference>
<dbReference type="PANTHER" id="PTHR48021">
    <property type="match status" value="1"/>
</dbReference>
<name>A0A182KD28_9DIPT</name>
<dbReference type="PRINTS" id="PR00171">
    <property type="entry name" value="SUGRTRNSPORT"/>
</dbReference>
<reference evidence="9" key="2">
    <citation type="submission" date="2020-05" db="UniProtKB">
        <authorList>
            <consortium name="EnsemblMetazoa"/>
        </authorList>
    </citation>
    <scope>IDENTIFICATION</scope>
    <source>
        <strain evidence="9">ACHKN1017</strain>
    </source>
</reference>
<feature type="compositionally biased region" description="Basic and acidic residues" evidence="6">
    <location>
        <begin position="514"/>
        <end position="525"/>
    </location>
</feature>
<evidence type="ECO:0000256" key="3">
    <source>
        <dbReference type="ARBA" id="ARBA00022989"/>
    </source>
</evidence>
<keyword evidence="2 7" id="KW-0812">Transmembrane</keyword>
<keyword evidence="10" id="KW-1185">Reference proteome</keyword>
<feature type="transmembrane region" description="Helical" evidence="7">
    <location>
        <begin position="139"/>
        <end position="156"/>
    </location>
</feature>
<feature type="transmembrane region" description="Helical" evidence="7">
    <location>
        <begin position="412"/>
        <end position="435"/>
    </location>
</feature>
<dbReference type="Pfam" id="PF00083">
    <property type="entry name" value="Sugar_tr"/>
    <property type="match status" value="1"/>
</dbReference>
<feature type="transmembrane region" description="Helical" evidence="7">
    <location>
        <begin position="471"/>
        <end position="499"/>
    </location>
</feature>
<feature type="transmembrane region" description="Helical" evidence="7">
    <location>
        <begin position="109"/>
        <end position="127"/>
    </location>
</feature>
<feature type="transmembrane region" description="Helical" evidence="7">
    <location>
        <begin position="312"/>
        <end position="338"/>
    </location>
</feature>
<protein>
    <recommendedName>
        <fullName evidence="8">Major facilitator superfamily (MFS) profile domain-containing protein</fullName>
    </recommendedName>
</protein>
<comment type="subcellular location">
    <subcellularLocation>
        <location evidence="1">Membrane</location>
        <topology evidence="1">Multi-pass membrane protein</topology>
    </subcellularLocation>
</comment>
<dbReference type="InterPro" id="IPR036259">
    <property type="entry name" value="MFS_trans_sf"/>
</dbReference>
<dbReference type="InterPro" id="IPR005829">
    <property type="entry name" value="Sugar_transporter_CS"/>
</dbReference>
<dbReference type="PANTHER" id="PTHR48021:SF68">
    <property type="entry name" value="MAJOR FACILITATOR SUPERFAMILY (MFS) PROFILE DOMAIN-CONTAINING PROTEIN"/>
    <property type="match status" value="1"/>
</dbReference>
<dbReference type="VEuPathDB" id="VectorBase:ACHR008665"/>
<sequence length="545" mass="58754">MWVKTLFLNTAPSANPLLGTSSLRLVNRAASGIASIKMIIKKPPATDDAFIEGNVVKRFSPLARQVLAASGPIISSAAAGMTNGFSAILLPQLQQPGSKLSITEDQASWIASMAPLPMALGCILGGLLMERFGRKSAHLLLNISFAVGWCVLSTAGSYPQILAGRFITGLSCGLVGPPASVYIAETSDPRYRGILLAGVTFAVSGGILLAHLFGTFFQWQTAALLCSLFMIVAYLLMLVSPESPAWLLARGARAEAESSFRWLRGYDPASRQEFDAMVARAQRDDIKGNEPQTDASSGSSSPYRRREFIMPLATLLVFFATMQFSGVNIVAFYSIALMKTTIGSDNLNEYLAMLIVDLVRVVTSLVACILLRSVGRRPLAMASGVGTTISLIGLSIFLYFQTSIPLYRNYSWLSLVFLISYIVFVGIGLFPLPWCMTGEVFPVATRGLGSGLTSSFNFVCFFAVIKTGPTLFATVGINGTFLVYGVISLLGTLLLYMILPETKNRTLQEIEEQFRRGRRKEKDAETMGGDGGSATRPQVAIATIS</sequence>
<dbReference type="GO" id="GO:0016020">
    <property type="term" value="C:membrane"/>
    <property type="evidence" value="ECO:0007669"/>
    <property type="project" value="UniProtKB-SubCell"/>
</dbReference>
<dbReference type="PROSITE" id="PS50850">
    <property type="entry name" value="MFS"/>
    <property type="match status" value="1"/>
</dbReference>
<dbReference type="EnsemblMetazoa" id="ACHR008665-RA">
    <property type="protein sequence ID" value="ACHR008665-PA"/>
    <property type="gene ID" value="ACHR008665"/>
</dbReference>
<evidence type="ECO:0000259" key="8">
    <source>
        <dbReference type="PROSITE" id="PS50850"/>
    </source>
</evidence>
<dbReference type="PROSITE" id="PS00217">
    <property type="entry name" value="SUGAR_TRANSPORT_2"/>
    <property type="match status" value="1"/>
</dbReference>
<feature type="transmembrane region" description="Helical" evidence="7">
    <location>
        <begin position="219"/>
        <end position="240"/>
    </location>
</feature>
<evidence type="ECO:0000256" key="6">
    <source>
        <dbReference type="SAM" id="MobiDB-lite"/>
    </source>
</evidence>
<organism evidence="9 10">
    <name type="scientific">Anopheles christyi</name>
    <dbReference type="NCBI Taxonomy" id="43041"/>
    <lineage>
        <taxon>Eukaryota</taxon>
        <taxon>Metazoa</taxon>
        <taxon>Ecdysozoa</taxon>
        <taxon>Arthropoda</taxon>
        <taxon>Hexapoda</taxon>
        <taxon>Insecta</taxon>
        <taxon>Pterygota</taxon>
        <taxon>Neoptera</taxon>
        <taxon>Endopterygota</taxon>
        <taxon>Diptera</taxon>
        <taxon>Nematocera</taxon>
        <taxon>Culicoidea</taxon>
        <taxon>Culicidae</taxon>
        <taxon>Anophelinae</taxon>
        <taxon>Anopheles</taxon>
    </lineage>
</organism>
<feature type="transmembrane region" description="Helical" evidence="7">
    <location>
        <begin position="447"/>
        <end position="465"/>
    </location>
</feature>
<dbReference type="AlphaFoldDB" id="A0A182KD28"/>
<proteinExistence type="predicted"/>
<dbReference type="STRING" id="43041.A0A182KD28"/>
<dbReference type="SUPFAM" id="SSF103473">
    <property type="entry name" value="MFS general substrate transporter"/>
    <property type="match status" value="1"/>
</dbReference>
<accession>A0A182KD28</accession>
<dbReference type="InterPro" id="IPR005828">
    <property type="entry name" value="MFS_sugar_transport-like"/>
</dbReference>
<evidence type="ECO:0000256" key="2">
    <source>
        <dbReference type="ARBA" id="ARBA00022692"/>
    </source>
</evidence>
<evidence type="ECO:0000256" key="1">
    <source>
        <dbReference type="ARBA" id="ARBA00004141"/>
    </source>
</evidence>
<feature type="region of interest" description="Disordered" evidence="6">
    <location>
        <begin position="514"/>
        <end position="545"/>
    </location>
</feature>